<dbReference type="EMBL" id="FO082871">
    <property type="protein sequence ID" value="SIO73194.1"/>
    <property type="molecule type" value="Genomic_DNA"/>
</dbReference>
<dbReference type="InterPro" id="IPR036420">
    <property type="entry name" value="BRCT_dom_sf"/>
</dbReference>
<evidence type="ECO:0000256" key="5">
    <source>
        <dbReference type="ARBA" id="ARBA00047761"/>
    </source>
</evidence>
<reference evidence="8 9" key="1">
    <citation type="journal article" date="2012" name="Nucleic Acids Res.">
        <title>Sequencing of the smallest Apicomplexan genome from the human pathogen Babesia microti.</title>
        <authorList>
            <person name="Cornillot E."/>
            <person name="Hadj-Kaddour K."/>
            <person name="Dassouli A."/>
            <person name="Noel B."/>
            <person name="Ranwez V."/>
            <person name="Vacherie B."/>
            <person name="Augagneur Y."/>
            <person name="Bres V."/>
            <person name="Duclos A."/>
            <person name="Randazzo S."/>
            <person name="Carcy B."/>
            <person name="Debierre-Grockiego F."/>
            <person name="Delbecq S."/>
            <person name="Moubri-Menage K."/>
            <person name="Shams-Eldin H."/>
            <person name="Usmani-Brown S."/>
            <person name="Bringaud F."/>
            <person name="Wincker P."/>
            <person name="Vivares C.P."/>
            <person name="Schwarz R.T."/>
            <person name="Schetters T.P."/>
            <person name="Krause P.J."/>
            <person name="Gorenflot A."/>
            <person name="Berry V."/>
            <person name="Barbe V."/>
            <person name="Ben Mamoun C."/>
        </authorList>
    </citation>
    <scope>NUCLEOTIDE SEQUENCE [LARGE SCALE GENOMIC DNA]</scope>
    <source>
        <strain evidence="8 9">RI</strain>
    </source>
</reference>
<evidence type="ECO:0000256" key="6">
    <source>
        <dbReference type="ARBA" id="ARBA00048336"/>
    </source>
</evidence>
<dbReference type="SUPFAM" id="SSF56784">
    <property type="entry name" value="HAD-like"/>
    <property type="match status" value="1"/>
</dbReference>
<dbReference type="Gene3D" id="3.40.50.1000">
    <property type="entry name" value="HAD superfamily/HAD-like"/>
    <property type="match status" value="1"/>
</dbReference>
<evidence type="ECO:0000256" key="3">
    <source>
        <dbReference type="ARBA" id="ARBA00022801"/>
    </source>
</evidence>
<name>A0A1N6LWE9_BABMR</name>
<evidence type="ECO:0000313" key="8">
    <source>
        <dbReference type="EMBL" id="SIO73194.1"/>
    </source>
</evidence>
<dbReference type="InterPro" id="IPR039189">
    <property type="entry name" value="Fcp1"/>
</dbReference>
<gene>
    <name evidence="8" type="ORF">BMR1_01G00655</name>
</gene>
<dbReference type="Proteomes" id="UP000002899">
    <property type="component" value="Chromosome I"/>
</dbReference>
<evidence type="ECO:0000313" key="9">
    <source>
        <dbReference type="Proteomes" id="UP000002899"/>
    </source>
</evidence>
<dbReference type="Pfam" id="PF03031">
    <property type="entry name" value="NIF"/>
    <property type="match status" value="1"/>
</dbReference>
<dbReference type="SMART" id="SM00577">
    <property type="entry name" value="CPDc"/>
    <property type="match status" value="1"/>
</dbReference>
<dbReference type="RefSeq" id="XP_021337302.1">
    <property type="nucleotide sequence ID" value="XM_021481628.1"/>
</dbReference>
<protein>
    <recommendedName>
        <fullName evidence="2">protein-serine/threonine phosphatase</fullName>
        <ecNumber evidence="2">3.1.3.16</ecNumber>
    </recommendedName>
</protein>
<evidence type="ECO:0000256" key="1">
    <source>
        <dbReference type="ARBA" id="ARBA00004123"/>
    </source>
</evidence>
<dbReference type="CDD" id="cd07521">
    <property type="entry name" value="HAD_FCP1-like"/>
    <property type="match status" value="1"/>
</dbReference>
<comment type="catalytic activity">
    <reaction evidence="6">
        <text>O-phospho-L-threonyl-[protein] + H2O = L-threonyl-[protein] + phosphate</text>
        <dbReference type="Rhea" id="RHEA:47004"/>
        <dbReference type="Rhea" id="RHEA-COMP:11060"/>
        <dbReference type="Rhea" id="RHEA-COMP:11605"/>
        <dbReference type="ChEBI" id="CHEBI:15377"/>
        <dbReference type="ChEBI" id="CHEBI:30013"/>
        <dbReference type="ChEBI" id="CHEBI:43474"/>
        <dbReference type="ChEBI" id="CHEBI:61977"/>
        <dbReference type="EC" id="3.1.3.16"/>
    </reaction>
</comment>
<feature type="domain" description="FCP1 homology" evidence="7">
    <location>
        <begin position="168"/>
        <end position="330"/>
    </location>
</feature>
<dbReference type="InterPro" id="IPR023214">
    <property type="entry name" value="HAD_sf"/>
</dbReference>
<dbReference type="VEuPathDB" id="PiroplasmaDB:BMR1_01G00655"/>
<dbReference type="GO" id="GO:0005634">
    <property type="term" value="C:nucleus"/>
    <property type="evidence" value="ECO:0007669"/>
    <property type="project" value="UniProtKB-SubCell"/>
</dbReference>
<reference evidence="8 9" key="2">
    <citation type="journal article" date="2013" name="PLoS ONE">
        <title>Whole genome mapping and re-organization of the nuclear and mitochondrial genomes of Babesia microti isolates.</title>
        <authorList>
            <person name="Cornillot E."/>
            <person name="Dassouli A."/>
            <person name="Garg A."/>
            <person name="Pachikara N."/>
            <person name="Randazzo S."/>
            <person name="Depoix D."/>
            <person name="Carcy B."/>
            <person name="Delbecq S."/>
            <person name="Frutos R."/>
            <person name="Silva J.C."/>
            <person name="Sutton R."/>
            <person name="Krause P.J."/>
            <person name="Mamoun C.B."/>
        </authorList>
    </citation>
    <scope>NUCLEOTIDE SEQUENCE [LARGE SCALE GENOMIC DNA]</scope>
    <source>
        <strain evidence="8 9">RI</strain>
    </source>
</reference>
<accession>A0A1N6LWE9</accession>
<sequence length="525" mass="59222">MAFELPYDIKVPTTYDLPAKISWIASDESPITSGQMLAVLTPLDPPKDNYINDNIDHSDKKRRLTNTSKNVIKAPKLSTSATMRRNLANDSVIDSYDLIIGTITQLTCDHSVVVHGLCADCNEEIDITEDSFDIDDVVKPGFITNEASMSISATFVRQMEESNLHSLLIKRLLCLVLDLDNTLIHAKTLDKNEVLDSNDDFKAIYFGGRCNLYRLRPGVSEFLDAMSKYYQLYLFTMGTSEHATAALSLLDPQGKLFSNRIFSRSDSQNSRKTLSRIFPNYQGIVCVVDDCEHAWRADLSGAGFFKIHPYYYFSERSKQHNPLTAMITAASNQSFYNTAVKGDKICYDKNTLSSQFLDESPVDNDKMLLILGNLLINFHEKFFQKLEDSAKANNFDVGLESFKRSGVTLGTVMDQFRSQILKGVKLSFNTQDFGCDFINSDYIAWAKAFGATIVNDNDSITHKLLLNPHTTSGDTNDKTGTKDVHLMWLDKCIYTWVRGDDEELYNPSLWTKPYRNFWDLSAGSG</sequence>
<dbReference type="InterPro" id="IPR036412">
    <property type="entry name" value="HAD-like_sf"/>
</dbReference>
<keyword evidence="9" id="KW-1185">Reference proteome</keyword>
<organism evidence="8 9">
    <name type="scientific">Babesia microti (strain RI)</name>
    <dbReference type="NCBI Taxonomy" id="1133968"/>
    <lineage>
        <taxon>Eukaryota</taxon>
        <taxon>Sar</taxon>
        <taxon>Alveolata</taxon>
        <taxon>Apicomplexa</taxon>
        <taxon>Aconoidasida</taxon>
        <taxon>Piroplasmida</taxon>
        <taxon>Babesiidae</taxon>
        <taxon>Babesia</taxon>
    </lineage>
</organism>
<dbReference type="AlphaFoldDB" id="A0A1N6LWE9"/>
<proteinExistence type="predicted"/>
<dbReference type="GO" id="GO:0008420">
    <property type="term" value="F:RNA polymerase II CTD heptapeptide repeat phosphatase activity"/>
    <property type="evidence" value="ECO:0007669"/>
    <property type="project" value="InterPro"/>
</dbReference>
<dbReference type="SUPFAM" id="SSF52113">
    <property type="entry name" value="BRCT domain"/>
    <property type="match status" value="1"/>
</dbReference>
<comment type="subcellular location">
    <subcellularLocation>
        <location evidence="1">Nucleus</location>
    </subcellularLocation>
</comment>
<dbReference type="PROSITE" id="PS50969">
    <property type="entry name" value="FCP1"/>
    <property type="match status" value="1"/>
</dbReference>
<reference evidence="8 9" key="3">
    <citation type="journal article" date="2016" name="Sci. Rep.">
        <title>Genome-wide diversity and gene expression profiling of Babesia microti isolates identify polymorphic genes that mediate host-pathogen interactions.</title>
        <authorList>
            <person name="Silva J.C."/>
            <person name="Cornillot E."/>
            <person name="McCracken C."/>
            <person name="Usmani-Brown S."/>
            <person name="Dwivedi A."/>
            <person name="Ifeonu O.O."/>
            <person name="Crabtree J."/>
            <person name="Gotia H.T."/>
            <person name="Virji A.Z."/>
            <person name="Reynes C."/>
            <person name="Colinge J."/>
            <person name="Kumar V."/>
            <person name="Lawres L."/>
            <person name="Pazzi J.E."/>
            <person name="Pablo J.V."/>
            <person name="Hung C."/>
            <person name="Brancato J."/>
            <person name="Kumari P."/>
            <person name="Orvis J."/>
            <person name="Tretina K."/>
            <person name="Chibucos M."/>
            <person name="Ott S."/>
            <person name="Sadzewicz L."/>
            <person name="Sengamalay N."/>
            <person name="Shetty A.C."/>
            <person name="Su Q."/>
            <person name="Tallon L."/>
            <person name="Fraser C.M."/>
            <person name="Frutos R."/>
            <person name="Molina D.M."/>
            <person name="Krause P.J."/>
            <person name="Ben Mamoun C."/>
        </authorList>
    </citation>
    <scope>NUCLEOTIDE SEQUENCE [LARGE SCALE GENOMIC DNA]</scope>
    <source>
        <strain evidence="8 9">RI</strain>
    </source>
</reference>
<dbReference type="OrthoDB" id="10249888at2759"/>
<dbReference type="PANTHER" id="PTHR23081">
    <property type="entry name" value="RNA POLYMERASE II CTD PHOSPHATASE"/>
    <property type="match status" value="1"/>
</dbReference>
<dbReference type="PANTHER" id="PTHR23081:SF36">
    <property type="entry name" value="RNA POLYMERASE II SUBUNIT A C-TERMINAL DOMAIN PHOSPHATASE"/>
    <property type="match status" value="1"/>
</dbReference>
<dbReference type="InterPro" id="IPR004274">
    <property type="entry name" value="FCP1_dom"/>
</dbReference>
<dbReference type="KEGG" id="bmic:BMR1_01G00655"/>
<keyword evidence="4" id="KW-0539">Nucleus</keyword>
<evidence type="ECO:0000256" key="2">
    <source>
        <dbReference type="ARBA" id="ARBA00013081"/>
    </source>
</evidence>
<evidence type="ECO:0000256" key="4">
    <source>
        <dbReference type="ARBA" id="ARBA00023242"/>
    </source>
</evidence>
<evidence type="ECO:0000259" key="7">
    <source>
        <dbReference type="PROSITE" id="PS50969"/>
    </source>
</evidence>
<dbReference type="EC" id="3.1.3.16" evidence="2"/>
<comment type="catalytic activity">
    <reaction evidence="5">
        <text>O-phospho-L-seryl-[protein] + H2O = L-seryl-[protein] + phosphate</text>
        <dbReference type="Rhea" id="RHEA:20629"/>
        <dbReference type="Rhea" id="RHEA-COMP:9863"/>
        <dbReference type="Rhea" id="RHEA-COMP:11604"/>
        <dbReference type="ChEBI" id="CHEBI:15377"/>
        <dbReference type="ChEBI" id="CHEBI:29999"/>
        <dbReference type="ChEBI" id="CHEBI:43474"/>
        <dbReference type="ChEBI" id="CHEBI:83421"/>
        <dbReference type="EC" id="3.1.3.16"/>
    </reaction>
</comment>
<keyword evidence="3 8" id="KW-0378">Hydrolase</keyword>
<dbReference type="GeneID" id="24423211"/>